<dbReference type="InterPro" id="IPR057232">
    <property type="entry name" value="DUF7910"/>
</dbReference>
<evidence type="ECO:0008006" key="10">
    <source>
        <dbReference type="Google" id="ProtNLM"/>
    </source>
</evidence>
<dbReference type="Pfam" id="PF25490">
    <property type="entry name" value="DUF7910"/>
    <property type="match status" value="1"/>
</dbReference>
<feature type="compositionally biased region" description="Polar residues" evidence="5">
    <location>
        <begin position="1"/>
        <end position="13"/>
    </location>
</feature>
<dbReference type="PANTHER" id="PTHR10551:SF14">
    <property type="entry name" value="CELLULASE CONTAINING PROTEIN, EXPRESSED"/>
    <property type="match status" value="1"/>
</dbReference>
<proteinExistence type="inferred from homology"/>
<dbReference type="Proteomes" id="UP001634007">
    <property type="component" value="Unassembled WGS sequence"/>
</dbReference>
<evidence type="ECO:0000259" key="6">
    <source>
        <dbReference type="Pfam" id="PF00150"/>
    </source>
</evidence>
<feature type="domain" description="DUF7910" evidence="7">
    <location>
        <begin position="51"/>
        <end position="193"/>
    </location>
</feature>
<dbReference type="InterPro" id="IPR008999">
    <property type="entry name" value="Actin-crosslinking"/>
</dbReference>
<accession>A0ABD3K3U2</accession>
<dbReference type="AlphaFoldDB" id="A0ABD3K3U2"/>
<keyword evidence="9" id="KW-1185">Reference proteome</keyword>
<dbReference type="PANTHER" id="PTHR10551">
    <property type="entry name" value="FASCIN"/>
    <property type="match status" value="1"/>
</dbReference>
<comment type="similarity">
    <text evidence="1 4">Belongs to the glycosyl hydrolase 5 (cellulase A) family.</text>
</comment>
<dbReference type="Gene3D" id="3.20.20.80">
    <property type="entry name" value="Glycosidases"/>
    <property type="match status" value="1"/>
</dbReference>
<dbReference type="InterPro" id="IPR010431">
    <property type="entry name" value="Fascin"/>
</dbReference>
<dbReference type="Pfam" id="PF00150">
    <property type="entry name" value="Cellulase"/>
    <property type="match status" value="1"/>
</dbReference>
<dbReference type="GO" id="GO:0016798">
    <property type="term" value="F:hydrolase activity, acting on glycosyl bonds"/>
    <property type="evidence" value="ECO:0007669"/>
    <property type="project" value="UniProtKB-KW"/>
</dbReference>
<dbReference type="EMBL" id="JBJKBG010000006">
    <property type="protein sequence ID" value="KAL3733224.1"/>
    <property type="molecule type" value="Genomic_DNA"/>
</dbReference>
<feature type="region of interest" description="Disordered" evidence="5">
    <location>
        <begin position="1"/>
        <end position="22"/>
    </location>
</feature>
<organism evidence="8 9">
    <name type="scientific">Eucalyptus globulus</name>
    <name type="common">Tasmanian blue gum</name>
    <dbReference type="NCBI Taxonomy" id="34317"/>
    <lineage>
        <taxon>Eukaryota</taxon>
        <taxon>Viridiplantae</taxon>
        <taxon>Streptophyta</taxon>
        <taxon>Embryophyta</taxon>
        <taxon>Tracheophyta</taxon>
        <taxon>Spermatophyta</taxon>
        <taxon>Magnoliopsida</taxon>
        <taxon>eudicotyledons</taxon>
        <taxon>Gunneridae</taxon>
        <taxon>Pentapetalae</taxon>
        <taxon>rosids</taxon>
        <taxon>malvids</taxon>
        <taxon>Myrtales</taxon>
        <taxon>Myrtaceae</taxon>
        <taxon>Myrtoideae</taxon>
        <taxon>Eucalypteae</taxon>
        <taxon>Eucalyptus</taxon>
    </lineage>
</organism>
<keyword evidence="3 4" id="KW-0326">Glycosidase</keyword>
<evidence type="ECO:0000313" key="8">
    <source>
        <dbReference type="EMBL" id="KAL3733224.1"/>
    </source>
</evidence>
<feature type="domain" description="Glycoside hydrolase family 5" evidence="6">
    <location>
        <begin position="217"/>
        <end position="478"/>
    </location>
</feature>
<evidence type="ECO:0000256" key="1">
    <source>
        <dbReference type="ARBA" id="ARBA00005641"/>
    </source>
</evidence>
<gene>
    <name evidence="8" type="ORF">ACJRO7_022709</name>
</gene>
<reference evidence="8 9" key="1">
    <citation type="submission" date="2024-11" db="EMBL/GenBank/DDBJ databases">
        <title>Chromosome-level genome assembly of Eucalyptus globulus Labill. provides insights into its genome evolution.</title>
        <authorList>
            <person name="Li X."/>
        </authorList>
    </citation>
    <scope>NUCLEOTIDE SEQUENCE [LARGE SCALE GENOMIC DNA]</scope>
    <source>
        <strain evidence="8">CL2024</strain>
        <tissue evidence="8">Fresh tender leaves</tissue>
    </source>
</reference>
<protein>
    <recommendedName>
        <fullName evidence="10">Mannan endo-1,4-beta-mannosidase</fullName>
    </recommendedName>
</protein>
<evidence type="ECO:0000313" key="9">
    <source>
        <dbReference type="Proteomes" id="UP001634007"/>
    </source>
</evidence>
<dbReference type="Gene3D" id="2.80.10.50">
    <property type="match status" value="1"/>
</dbReference>
<dbReference type="SUPFAM" id="SSF50405">
    <property type="entry name" value="Actin-crosslinking proteins"/>
    <property type="match status" value="1"/>
</dbReference>
<evidence type="ECO:0000256" key="2">
    <source>
        <dbReference type="ARBA" id="ARBA00022801"/>
    </source>
</evidence>
<evidence type="ECO:0000259" key="7">
    <source>
        <dbReference type="Pfam" id="PF25490"/>
    </source>
</evidence>
<comment type="caution">
    <text evidence="8">The sequence shown here is derived from an EMBL/GenBank/DDBJ whole genome shotgun (WGS) entry which is preliminary data.</text>
</comment>
<dbReference type="InterPro" id="IPR001547">
    <property type="entry name" value="Glyco_hydro_5"/>
</dbReference>
<sequence>MEVISNGSQSTSNRADKEMKNRNPKIRAVNLGGWLVTEGWMKPSLFDAIPNKDFLDGTGLQFKSMMVDKYLCAESGGGSRVVANSTGSDCHWKTFRLWRIDERIFNFRVANKQFVGLDSGGDGVDLVATRHEPGASENFEIVRNPDDPSRVKIKAFNGFFLQVRTKEQVTANYDQHNESNAWGDENPSVFAMEFTQRLEGEFQVTNGYGPDKAPEVMREHWSTFIVEDDFKFVAENGLNAVRIPVGWWIASGLNPPPPYVGGSLAFLDKAFAWAETYRLKVIIDLRAAPGSQNGWARSSSRDGFREWGETNDTIQQTLHVIEFLTFRYSKSLYAVDLLNEPLAGTLPQETVENYYIAGHNAVRKHSPTAYVFMSCILGNSGEEVLLPNVSGLDRTVVDVQCYFKGNAGDTIQDNPPLLYEYWLAELGSPTTSNGPLIFVGEWVVDWAKKTKEEYQKFAEDELEVYGRATFGWSYWTLKCAENQYSLEWMIKNGYIKL</sequence>
<evidence type="ECO:0000256" key="5">
    <source>
        <dbReference type="SAM" id="MobiDB-lite"/>
    </source>
</evidence>
<evidence type="ECO:0000256" key="4">
    <source>
        <dbReference type="RuleBase" id="RU361153"/>
    </source>
</evidence>
<dbReference type="CDD" id="cd00257">
    <property type="entry name" value="beta-trefoil_FSCN-like"/>
    <property type="match status" value="1"/>
</dbReference>
<evidence type="ECO:0000256" key="3">
    <source>
        <dbReference type="ARBA" id="ARBA00023295"/>
    </source>
</evidence>
<name>A0ABD3K3U2_EUCGL</name>
<dbReference type="InterPro" id="IPR017853">
    <property type="entry name" value="GH"/>
</dbReference>
<keyword evidence="2 4" id="KW-0378">Hydrolase</keyword>
<dbReference type="SUPFAM" id="SSF51445">
    <property type="entry name" value="(Trans)glycosidases"/>
    <property type="match status" value="1"/>
</dbReference>